<dbReference type="GO" id="GO:0008168">
    <property type="term" value="F:methyltransferase activity"/>
    <property type="evidence" value="ECO:0007669"/>
    <property type="project" value="UniProtKB-KW"/>
</dbReference>
<keyword evidence="1" id="KW-0489">Methyltransferase</keyword>
<protein>
    <submittedName>
        <fullName evidence="1">Methyltransferase type 11</fullName>
    </submittedName>
</protein>
<dbReference type="SUPFAM" id="SSF53335">
    <property type="entry name" value="S-adenosyl-L-methionine-dependent methyltransferases"/>
    <property type="match status" value="1"/>
</dbReference>
<evidence type="ECO:0000313" key="1">
    <source>
        <dbReference type="EMBL" id="ETR70385.1"/>
    </source>
</evidence>
<reference evidence="2" key="1">
    <citation type="submission" date="2012-11" db="EMBL/GenBank/DDBJ databases">
        <authorList>
            <person name="Lucero-Rivera Y.E."/>
            <person name="Tovar-Ramirez D."/>
        </authorList>
    </citation>
    <scope>NUCLEOTIDE SEQUENCE [LARGE SCALE GENOMIC DNA]</scope>
    <source>
        <strain evidence="2">Araruama</strain>
    </source>
</reference>
<dbReference type="Proteomes" id="UP000189670">
    <property type="component" value="Unassembled WGS sequence"/>
</dbReference>
<gene>
    <name evidence="1" type="ORF">OMM_03282</name>
</gene>
<dbReference type="Gene3D" id="3.40.50.150">
    <property type="entry name" value="Vaccinia Virus protein VP39"/>
    <property type="match status" value="1"/>
</dbReference>
<dbReference type="AlphaFoldDB" id="A0A1V1P6L6"/>
<keyword evidence="1" id="KW-0808">Transferase</keyword>
<organism evidence="1 2">
    <name type="scientific">Candidatus Magnetoglobus multicellularis str. Araruama</name>
    <dbReference type="NCBI Taxonomy" id="890399"/>
    <lineage>
        <taxon>Bacteria</taxon>
        <taxon>Pseudomonadati</taxon>
        <taxon>Thermodesulfobacteriota</taxon>
        <taxon>Desulfobacteria</taxon>
        <taxon>Desulfobacterales</taxon>
        <taxon>Desulfobacteraceae</taxon>
        <taxon>Candidatus Magnetoglobus</taxon>
    </lineage>
</organism>
<name>A0A1V1P6L6_9BACT</name>
<dbReference type="InterPro" id="IPR029063">
    <property type="entry name" value="SAM-dependent_MTases_sf"/>
</dbReference>
<proteinExistence type="predicted"/>
<evidence type="ECO:0000313" key="2">
    <source>
        <dbReference type="Proteomes" id="UP000189670"/>
    </source>
</evidence>
<accession>A0A1V1P6L6</accession>
<dbReference type="EMBL" id="ATBP01000434">
    <property type="protein sequence ID" value="ETR70385.1"/>
    <property type="molecule type" value="Genomic_DNA"/>
</dbReference>
<dbReference type="GO" id="GO:0032259">
    <property type="term" value="P:methylation"/>
    <property type="evidence" value="ECO:0007669"/>
    <property type="project" value="UniProtKB-KW"/>
</dbReference>
<comment type="caution">
    <text evidence="1">The sequence shown here is derived from an EMBL/GenBank/DDBJ whole genome shotgun (WGS) entry which is preliminary data.</text>
</comment>
<sequence length="187" mass="21714">MKKLHKLNLGCGNDIRSGYINVDKFGNPPFKFDLETFPWPWKDNSVVEILLIHTLEHLGQIPETYFNIIKEIYRVCVTGASIHIHVPHPRNDDFFTDPTHVRPITPDGIGMFSKKNNLDWIQKGYPTTPLGLYLDVDIEVIKVSIEPEKYWKRKLHAKEITEDELFQAIKQFNNVVNSVMIHAIVHK</sequence>